<organism evidence="1 2">
    <name type="scientific">Alligator mississippiensis</name>
    <name type="common">American alligator</name>
    <dbReference type="NCBI Taxonomy" id="8496"/>
    <lineage>
        <taxon>Eukaryota</taxon>
        <taxon>Metazoa</taxon>
        <taxon>Chordata</taxon>
        <taxon>Craniata</taxon>
        <taxon>Vertebrata</taxon>
        <taxon>Euteleostomi</taxon>
        <taxon>Archelosauria</taxon>
        <taxon>Archosauria</taxon>
        <taxon>Crocodylia</taxon>
        <taxon>Alligatoridae</taxon>
        <taxon>Alligatorinae</taxon>
        <taxon>Alligator</taxon>
    </lineage>
</organism>
<dbReference type="EMBL" id="AKHW03002440">
    <property type="protein sequence ID" value="KYO38785.1"/>
    <property type="molecule type" value="Genomic_DNA"/>
</dbReference>
<evidence type="ECO:0000313" key="2">
    <source>
        <dbReference type="Proteomes" id="UP000050525"/>
    </source>
</evidence>
<accession>A0A151NQL9</accession>
<evidence type="ECO:0000313" key="1">
    <source>
        <dbReference type="EMBL" id="KYO38785.1"/>
    </source>
</evidence>
<dbReference type="Proteomes" id="UP000050525">
    <property type="component" value="Unassembled WGS sequence"/>
</dbReference>
<keyword evidence="2" id="KW-1185">Reference proteome</keyword>
<gene>
    <name evidence="1" type="ORF">Y1Q_0023466</name>
</gene>
<proteinExistence type="predicted"/>
<protein>
    <submittedName>
        <fullName evidence="1">Uncharacterized protein</fullName>
    </submittedName>
</protein>
<name>A0A151NQL9_ALLMI</name>
<comment type="caution">
    <text evidence="1">The sequence shown here is derived from an EMBL/GenBank/DDBJ whole genome shotgun (WGS) entry which is preliminary data.</text>
</comment>
<dbReference type="AlphaFoldDB" id="A0A151NQL9"/>
<sequence>MRVCQAREENQSILDPMEGEWGSDAVDLNRDYCKNRQLFKQNAVPPTLIYSKGLNYLLCTESEVVDWSGQCSDFSIPMNTSETISAQHCFPGLCPCCFSTHTFHVGSEITLGCRPPAPSPFVCRNFLQQKKKIRVSH</sequence>
<reference evidence="1 2" key="1">
    <citation type="journal article" date="2012" name="Genome Biol.">
        <title>Sequencing three crocodilian genomes to illuminate the evolution of archosaurs and amniotes.</title>
        <authorList>
            <person name="St John J.A."/>
            <person name="Braun E.L."/>
            <person name="Isberg S.R."/>
            <person name="Miles L.G."/>
            <person name="Chong A.Y."/>
            <person name="Gongora J."/>
            <person name="Dalzell P."/>
            <person name="Moran C."/>
            <person name="Bed'hom B."/>
            <person name="Abzhanov A."/>
            <person name="Burgess S.C."/>
            <person name="Cooksey A.M."/>
            <person name="Castoe T.A."/>
            <person name="Crawford N.G."/>
            <person name="Densmore L.D."/>
            <person name="Drew J.C."/>
            <person name="Edwards S.V."/>
            <person name="Faircloth B.C."/>
            <person name="Fujita M.K."/>
            <person name="Greenwold M.J."/>
            <person name="Hoffmann F.G."/>
            <person name="Howard J.M."/>
            <person name="Iguchi T."/>
            <person name="Janes D.E."/>
            <person name="Khan S.Y."/>
            <person name="Kohno S."/>
            <person name="de Koning A.J."/>
            <person name="Lance S.L."/>
            <person name="McCarthy F.M."/>
            <person name="McCormack J.E."/>
            <person name="Merchant M.E."/>
            <person name="Peterson D.G."/>
            <person name="Pollock D.D."/>
            <person name="Pourmand N."/>
            <person name="Raney B.J."/>
            <person name="Roessler K.A."/>
            <person name="Sanford J.R."/>
            <person name="Sawyer R.H."/>
            <person name="Schmidt C.J."/>
            <person name="Triplett E.W."/>
            <person name="Tuberville T.D."/>
            <person name="Venegas-Anaya M."/>
            <person name="Howard J.T."/>
            <person name="Jarvis E.D."/>
            <person name="Guillette L.J.Jr."/>
            <person name="Glenn T.C."/>
            <person name="Green R.E."/>
            <person name="Ray D.A."/>
        </authorList>
    </citation>
    <scope>NUCLEOTIDE SEQUENCE [LARGE SCALE GENOMIC DNA]</scope>
    <source>
        <strain evidence="1">KSC_2009_1</strain>
    </source>
</reference>